<dbReference type="InterPro" id="IPR036388">
    <property type="entry name" value="WH-like_DNA-bd_sf"/>
</dbReference>
<evidence type="ECO:0000256" key="2">
    <source>
        <dbReference type="ARBA" id="ARBA00023015"/>
    </source>
</evidence>
<dbReference type="PROSITE" id="PS50931">
    <property type="entry name" value="HTH_LYSR"/>
    <property type="match status" value="1"/>
</dbReference>
<evidence type="ECO:0000313" key="7">
    <source>
        <dbReference type="Proteomes" id="UP000867740"/>
    </source>
</evidence>
<gene>
    <name evidence="6" type="ORF">I8531_003101</name>
</gene>
<dbReference type="Pfam" id="PF03466">
    <property type="entry name" value="LysR_substrate"/>
    <property type="match status" value="1"/>
</dbReference>
<dbReference type="CDD" id="cd05466">
    <property type="entry name" value="PBP2_LTTR_substrate"/>
    <property type="match status" value="1"/>
</dbReference>
<feature type="domain" description="HTH lysR-type" evidence="5">
    <location>
        <begin position="1"/>
        <end position="58"/>
    </location>
</feature>
<organism evidence="6 7">
    <name type="scientific">Kluyvera intermedia</name>
    <name type="common">Enterobacter intermedius</name>
    <dbReference type="NCBI Taxonomy" id="61648"/>
    <lineage>
        <taxon>Bacteria</taxon>
        <taxon>Pseudomonadati</taxon>
        <taxon>Pseudomonadota</taxon>
        <taxon>Gammaproteobacteria</taxon>
        <taxon>Enterobacterales</taxon>
        <taxon>Enterobacteriaceae</taxon>
        <taxon>Kluyvera</taxon>
    </lineage>
</organism>
<dbReference type="PANTHER" id="PTHR30419:SF8">
    <property type="entry name" value="NITROGEN ASSIMILATION TRANSCRIPTIONAL ACTIVATOR-RELATED"/>
    <property type="match status" value="1"/>
</dbReference>
<keyword evidence="4" id="KW-0804">Transcription</keyword>
<dbReference type="PANTHER" id="PTHR30419">
    <property type="entry name" value="HTH-TYPE TRANSCRIPTIONAL REGULATOR YBHD"/>
    <property type="match status" value="1"/>
</dbReference>
<dbReference type="FunFam" id="1.10.10.10:FF:000001">
    <property type="entry name" value="LysR family transcriptional regulator"/>
    <property type="match status" value="1"/>
</dbReference>
<evidence type="ECO:0000256" key="3">
    <source>
        <dbReference type="ARBA" id="ARBA00023125"/>
    </source>
</evidence>
<dbReference type="InterPro" id="IPR000847">
    <property type="entry name" value="LysR_HTH_N"/>
</dbReference>
<keyword evidence="3" id="KW-0238">DNA-binding</keyword>
<dbReference type="SUPFAM" id="SSF46785">
    <property type="entry name" value="Winged helix' DNA-binding domain"/>
    <property type="match status" value="1"/>
</dbReference>
<evidence type="ECO:0000256" key="1">
    <source>
        <dbReference type="ARBA" id="ARBA00009437"/>
    </source>
</evidence>
<dbReference type="InterPro" id="IPR050950">
    <property type="entry name" value="HTH-type_LysR_regulators"/>
</dbReference>
<dbReference type="Gene3D" id="1.10.10.10">
    <property type="entry name" value="Winged helix-like DNA-binding domain superfamily/Winged helix DNA-binding domain"/>
    <property type="match status" value="1"/>
</dbReference>
<comment type="caution">
    <text evidence="6">The sequence shown here is derived from an EMBL/GenBank/DDBJ whole genome shotgun (WGS) entry which is preliminary data.</text>
</comment>
<dbReference type="SUPFAM" id="SSF53850">
    <property type="entry name" value="Periplasmic binding protein-like II"/>
    <property type="match status" value="1"/>
</dbReference>
<reference evidence="6" key="2">
    <citation type="submission" date="2020-10" db="EMBL/GenBank/DDBJ databases">
        <authorList>
            <consortium name="NCBI Pathogen Detection Project"/>
        </authorList>
    </citation>
    <scope>NUCLEOTIDE SEQUENCE</scope>
    <source>
        <strain evidence="6">CAVp300</strain>
    </source>
</reference>
<reference evidence="6" key="1">
    <citation type="journal article" date="2018" name="Genome Biol.">
        <title>SKESA: strategic k-mer extension for scrupulous assemblies.</title>
        <authorList>
            <person name="Souvorov A."/>
            <person name="Agarwala R."/>
            <person name="Lipman D.J."/>
        </authorList>
    </citation>
    <scope>NUCLEOTIDE SEQUENCE</scope>
    <source>
        <strain evidence="6">CAVp300</strain>
    </source>
</reference>
<evidence type="ECO:0000256" key="4">
    <source>
        <dbReference type="ARBA" id="ARBA00023163"/>
    </source>
</evidence>
<accession>A0A9P3WH55</accession>
<comment type="similarity">
    <text evidence="1">Belongs to the LysR transcriptional regulatory family.</text>
</comment>
<dbReference type="RefSeq" id="WP_047370277.1">
    <property type="nucleotide sequence ID" value="NZ_CABMNU010000005.1"/>
</dbReference>
<dbReference type="Pfam" id="PF00126">
    <property type="entry name" value="HTH_1"/>
    <property type="match status" value="1"/>
</dbReference>
<dbReference type="GO" id="GO:0005829">
    <property type="term" value="C:cytosol"/>
    <property type="evidence" value="ECO:0007669"/>
    <property type="project" value="TreeGrafter"/>
</dbReference>
<sequence>MQLRALKYFSQVAKSASFREAADKLFVAPGAVTRQIDILEHYYGAQLIERGPRGIKLTREGELLAQAVEATLRELESVKARITSRRSVVSGTVKICAAESLVALFIAPVIEAFGQHNPEVSFEIDTGSAPYIAEQLISGHADVALAFYTPVSAEIQVTHCCHLEHKVLMAAHHPLATKSRLTLKEIAAHPIAIPPANYAVRQLLESAARREAVHLDMRFITSSMEVQKTLALQGKTLLILPQLHHQEQNGQAMFVAVPLADPLMGKVKVDLCLPRQRTLSMATRLFHDMLSQRIDGQNVLVNTTA</sequence>
<dbReference type="InterPro" id="IPR036390">
    <property type="entry name" value="WH_DNA-bd_sf"/>
</dbReference>
<evidence type="ECO:0000313" key="6">
    <source>
        <dbReference type="EMBL" id="HAT3582776.1"/>
    </source>
</evidence>
<dbReference type="GO" id="GO:0003677">
    <property type="term" value="F:DNA binding"/>
    <property type="evidence" value="ECO:0007669"/>
    <property type="project" value="UniProtKB-KW"/>
</dbReference>
<name>A0A9P3WH55_KLUIN</name>
<dbReference type="EMBL" id="DACSUM010000025">
    <property type="protein sequence ID" value="HAT3582776.1"/>
    <property type="molecule type" value="Genomic_DNA"/>
</dbReference>
<dbReference type="GO" id="GO:0003700">
    <property type="term" value="F:DNA-binding transcription factor activity"/>
    <property type="evidence" value="ECO:0007669"/>
    <property type="project" value="InterPro"/>
</dbReference>
<protein>
    <submittedName>
        <fullName evidence="6">LysR family transcriptional regulator</fullName>
    </submittedName>
</protein>
<dbReference type="Gene3D" id="3.40.190.290">
    <property type="match status" value="1"/>
</dbReference>
<evidence type="ECO:0000259" key="5">
    <source>
        <dbReference type="PROSITE" id="PS50931"/>
    </source>
</evidence>
<dbReference type="InterPro" id="IPR005119">
    <property type="entry name" value="LysR_subst-bd"/>
</dbReference>
<dbReference type="Proteomes" id="UP000867740">
    <property type="component" value="Unassembled WGS sequence"/>
</dbReference>
<dbReference type="AlphaFoldDB" id="A0A9P3WH55"/>
<proteinExistence type="inferred from homology"/>
<keyword evidence="2" id="KW-0805">Transcription regulation</keyword>